<dbReference type="CDD" id="cd06225">
    <property type="entry name" value="HAMP"/>
    <property type="match status" value="1"/>
</dbReference>
<evidence type="ECO:0000313" key="9">
    <source>
        <dbReference type="Proteomes" id="UP001302072"/>
    </source>
</evidence>
<feature type="transmembrane region" description="Helical" evidence="5">
    <location>
        <begin position="290"/>
        <end position="316"/>
    </location>
</feature>
<evidence type="ECO:0000256" key="4">
    <source>
        <dbReference type="PROSITE-ProRule" id="PRU00284"/>
    </source>
</evidence>
<dbReference type="EMBL" id="CP115541">
    <property type="protein sequence ID" value="WNH54634.1"/>
    <property type="molecule type" value="Genomic_DNA"/>
</dbReference>
<dbReference type="Pfam" id="PF18947">
    <property type="entry name" value="HAMP_2"/>
    <property type="match status" value="1"/>
</dbReference>
<dbReference type="InterPro" id="IPR004090">
    <property type="entry name" value="Chemotax_Me-accpt_rcpt"/>
</dbReference>
<keyword evidence="2 4" id="KW-0807">Transducer</keyword>
<accession>A0ABY9YUI6</accession>
<dbReference type="SUPFAM" id="SSF55785">
    <property type="entry name" value="PYP-like sensor domain (PAS domain)"/>
    <property type="match status" value="1"/>
</dbReference>
<organism evidence="8 9">
    <name type="scientific">Stenotrophomonas oahuensis</name>
    <dbReference type="NCBI Taxonomy" id="3003271"/>
    <lineage>
        <taxon>Bacteria</taxon>
        <taxon>Pseudomonadati</taxon>
        <taxon>Pseudomonadota</taxon>
        <taxon>Gammaproteobacteria</taxon>
        <taxon>Lysobacterales</taxon>
        <taxon>Lysobacteraceae</taxon>
        <taxon>Stenotrophomonas</taxon>
    </lineage>
</organism>
<evidence type="ECO:0000313" key="8">
    <source>
        <dbReference type="EMBL" id="WNH54634.1"/>
    </source>
</evidence>
<keyword evidence="5" id="KW-1133">Transmembrane helix</keyword>
<dbReference type="Gene3D" id="6.10.340.10">
    <property type="match status" value="1"/>
</dbReference>
<comment type="similarity">
    <text evidence="3">Belongs to the methyl-accepting chemotaxis (MCP) protein family.</text>
</comment>
<evidence type="ECO:0000259" key="7">
    <source>
        <dbReference type="PROSITE" id="PS50885"/>
    </source>
</evidence>
<sequence length="841" mass="88975">MDALPLWRALSPKVMALRRMSIANKLKASLVVCGSGLLVVAAVYGWTRHNSERAADTFARHQQHTALAAALSAQVADARRLQTRYAVSFDDQDRAALLAARDRLQATLGQLPSEGADTAGSATALKTLGERITAFAEGIGALNQRVDEMGRGEEGLRAQLESAGTTLDGLLESAQRPALSAQGQAMRRQEALLLLSGDSQHSDRASEAKLPFELALGESRLSPAEQDALRAAMDAYQGALLAYTAARVGLDVEAMSLADTAEQIGPALQQLESSQAASLAGARDSLKAQALAMTVLFVLTLLVVAGMLIATLLLVLGSVRRPISDTLRFAEDIAEDRLDTVLEVRNPHDEIGQLAQRLTHMQQRLRARIESERAAARDNARARQALDSAQTGMMVLEADGSIALLNQALCAALKLDEASWRGRPALALHPALAGVVAQLQRAEPGTHEIEHQQVRYQLVVNPMQHDGQLLGAAVEWRSRALETTVETEVAALVDAAAHGELDVRLAVHDKQGFLRTLAVSINGLLDTFQGNLRSVQDLLAALARGDLGARMQGEFQGVFADMRDDANASVQQLTDIVTRIQHASQAINGAAGEIVAGNHDLAVRTERQAAHLEETASSMEELTATVRQNADSARQANQLAIDAARIAAEGGASVAQVVATMAGIADSSRRIADIIGVIDGIAFQTKILALNAAVEAARAGEQGRSFAVVAGEVRLLAQRSADAAKQIKDLIEASVDRVNAGSRQVDQTGATMDGIVRSVEQVTAIMAGISAASQQQSAGIEQVGKTLLQMDGSTQQNAAMVEEASASAQSMQRQAELLGDAVAAFALATPAPRQAERTAHA</sequence>
<evidence type="ECO:0000256" key="5">
    <source>
        <dbReference type="SAM" id="Phobius"/>
    </source>
</evidence>
<dbReference type="InterPro" id="IPR032255">
    <property type="entry name" value="HBM"/>
</dbReference>
<dbReference type="SMART" id="SM00304">
    <property type="entry name" value="HAMP"/>
    <property type="match status" value="2"/>
</dbReference>
<dbReference type="Proteomes" id="UP001302072">
    <property type="component" value="Chromosome"/>
</dbReference>
<evidence type="ECO:0000259" key="6">
    <source>
        <dbReference type="PROSITE" id="PS50111"/>
    </source>
</evidence>
<keyword evidence="5" id="KW-0812">Transmembrane</keyword>
<dbReference type="CDD" id="cd11386">
    <property type="entry name" value="MCP_signal"/>
    <property type="match status" value="1"/>
</dbReference>
<dbReference type="Pfam" id="PF00015">
    <property type="entry name" value="MCPsignal"/>
    <property type="match status" value="1"/>
</dbReference>
<evidence type="ECO:0000256" key="3">
    <source>
        <dbReference type="ARBA" id="ARBA00029447"/>
    </source>
</evidence>
<dbReference type="InterPro" id="IPR003660">
    <property type="entry name" value="HAMP_dom"/>
</dbReference>
<reference evidence="8 9" key="1">
    <citation type="submission" date="2022-12" db="EMBL/GenBank/DDBJ databases">
        <title>Two new species, Stenotrophomonas aracearum and Stenotrophomonas oahuensis, isolated from Anthurium (Araceae family) in Hawaii.</title>
        <authorList>
            <person name="Chunag S.C."/>
            <person name="Dobhal S."/>
            <person name="Alvarez A."/>
            <person name="Arif M."/>
        </authorList>
    </citation>
    <scope>NUCLEOTIDE SEQUENCE [LARGE SCALE GENOMIC DNA]</scope>
    <source>
        <strain evidence="8 9">A5586</strain>
    </source>
</reference>
<feature type="domain" description="Methyl-accepting transducer" evidence="6">
    <location>
        <begin position="583"/>
        <end position="812"/>
    </location>
</feature>
<gene>
    <name evidence="8" type="ORF">PDM29_04860</name>
</gene>
<dbReference type="Pfam" id="PF00672">
    <property type="entry name" value="HAMP"/>
    <property type="match status" value="1"/>
</dbReference>
<dbReference type="InterPro" id="IPR004089">
    <property type="entry name" value="MCPsignal_dom"/>
</dbReference>
<dbReference type="InterPro" id="IPR051310">
    <property type="entry name" value="MCP_chemotaxis"/>
</dbReference>
<dbReference type="InterPro" id="IPR035965">
    <property type="entry name" value="PAS-like_dom_sf"/>
</dbReference>
<evidence type="ECO:0000256" key="2">
    <source>
        <dbReference type="ARBA" id="ARBA00023224"/>
    </source>
</evidence>
<dbReference type="SMART" id="SM01358">
    <property type="entry name" value="HBM"/>
    <property type="match status" value="1"/>
</dbReference>
<dbReference type="PANTHER" id="PTHR43531:SF14">
    <property type="entry name" value="METHYL-ACCEPTING CHEMOTAXIS PROTEIN I-RELATED"/>
    <property type="match status" value="1"/>
</dbReference>
<dbReference type="PROSITE" id="PS50111">
    <property type="entry name" value="CHEMOTAXIS_TRANSDUC_2"/>
    <property type="match status" value="1"/>
</dbReference>
<dbReference type="Gene3D" id="3.30.450.20">
    <property type="entry name" value="PAS domain"/>
    <property type="match status" value="1"/>
</dbReference>
<feature type="domain" description="HAMP" evidence="7">
    <location>
        <begin position="526"/>
        <end position="578"/>
    </location>
</feature>
<dbReference type="PANTHER" id="PTHR43531">
    <property type="entry name" value="PROTEIN ICFG"/>
    <property type="match status" value="1"/>
</dbReference>
<feature type="domain" description="HAMP" evidence="7">
    <location>
        <begin position="317"/>
        <end position="370"/>
    </location>
</feature>
<dbReference type="Gene3D" id="1.10.287.950">
    <property type="entry name" value="Methyl-accepting chemotaxis protein"/>
    <property type="match status" value="1"/>
</dbReference>
<dbReference type="SMART" id="SM00283">
    <property type="entry name" value="MA"/>
    <property type="match status" value="1"/>
</dbReference>
<protein>
    <submittedName>
        <fullName evidence="8">Methyl-accepting chemotaxis protein</fullName>
    </submittedName>
</protein>
<keyword evidence="1" id="KW-0488">Methylation</keyword>
<dbReference type="PRINTS" id="PR00260">
    <property type="entry name" value="CHEMTRNSDUCR"/>
</dbReference>
<dbReference type="SUPFAM" id="SSF158472">
    <property type="entry name" value="HAMP domain-like"/>
    <property type="match status" value="1"/>
</dbReference>
<dbReference type="SUPFAM" id="SSF58104">
    <property type="entry name" value="Methyl-accepting chemotaxis protein (MCP) signaling domain"/>
    <property type="match status" value="1"/>
</dbReference>
<keyword evidence="5" id="KW-0472">Membrane</keyword>
<keyword evidence="9" id="KW-1185">Reference proteome</keyword>
<proteinExistence type="inferred from homology"/>
<evidence type="ECO:0000256" key="1">
    <source>
        <dbReference type="ARBA" id="ARBA00022481"/>
    </source>
</evidence>
<dbReference type="PROSITE" id="PS50885">
    <property type="entry name" value="HAMP"/>
    <property type="match status" value="2"/>
</dbReference>
<name>A0ABY9YUI6_9GAMM</name>